<keyword evidence="3 6" id="KW-0863">Zinc-finger</keyword>
<keyword evidence="5" id="KW-0143">Chaperone</keyword>
<dbReference type="Gene3D" id="2.10.230.10">
    <property type="entry name" value="Heat shock protein DnaJ, cysteine-rich domain"/>
    <property type="match status" value="1"/>
</dbReference>
<dbReference type="FunFam" id="2.10.230.10:FF:000001">
    <property type="entry name" value="DnaJ subfamily A member 2"/>
    <property type="match status" value="1"/>
</dbReference>
<dbReference type="PANTHER" id="PTHR43888">
    <property type="entry name" value="DNAJ-LIKE-2, ISOFORM A-RELATED"/>
    <property type="match status" value="1"/>
</dbReference>
<sequence>MGLDLYEILEIDSSSSSGDIKRAYRKLALRYHPDKVSEEERGEAEIKFKEISHAYEILIDDTKRLEYDLYGTTEGMGNGMGPGLAGFDANPFGNGFGYQEYGADDFSNFFSLYNSGAPPGARSNTVNRTPDAELEVNVTLEELYVGKVVKITSTRNVICHTCQGTGARKKAAVKECTMCSGKGYTTKIKRVGPGLVSQFHVDCSTCKGTGKMMRSKDKCKHCGGEKVVEETKILEFEILPGSKSGESVVLKGESDEFPGKQTGDVILTFHCKDHEKIVRKGDDLYIKYRISLVDALSGFSKVVMKHLDGRAIHVTTPKGKVVRPGDYLKIKGEGMPIKGSTGWFSSTQKRGDLYIEMDIEFPPDNWYLEKNDLVKLKNLLPTELKEKSKQEILGDSLPEANIVYVTDFTIAREEALPDYNPPREDDKSYANFSEHYGDHPPEYTPECTTQ</sequence>
<dbReference type="CDD" id="cd10719">
    <property type="entry name" value="DnaJ_zf"/>
    <property type="match status" value="1"/>
</dbReference>
<name>A0A1L0D7Y2_9ASCO</name>
<dbReference type="SUPFAM" id="SSF57938">
    <property type="entry name" value="DnaJ/Hsp40 cysteine-rich domain"/>
    <property type="match status" value="1"/>
</dbReference>
<dbReference type="InterPro" id="IPR002939">
    <property type="entry name" value="DnaJ_C"/>
</dbReference>
<reference evidence="10 11" key="1">
    <citation type="submission" date="2016-10" db="EMBL/GenBank/DDBJ databases">
        <authorList>
            <person name="de Groot N.N."/>
        </authorList>
    </citation>
    <scope>NUCLEOTIDE SEQUENCE [LARGE SCALE GENOMIC DNA]</scope>
    <source>
        <strain evidence="10 11">PYCC 4715</strain>
    </source>
</reference>
<evidence type="ECO:0000256" key="3">
    <source>
        <dbReference type="ARBA" id="ARBA00022771"/>
    </source>
</evidence>
<evidence type="ECO:0000256" key="4">
    <source>
        <dbReference type="ARBA" id="ARBA00022833"/>
    </source>
</evidence>
<gene>
    <name evidence="10" type="ORF">SAMEA4029009_CIC11G00000003819</name>
</gene>
<dbReference type="HAMAP" id="MF_01152">
    <property type="entry name" value="DnaJ"/>
    <property type="match status" value="1"/>
</dbReference>
<evidence type="ECO:0000256" key="2">
    <source>
        <dbReference type="ARBA" id="ARBA00022737"/>
    </source>
</evidence>
<feature type="region of interest" description="Disordered" evidence="7">
    <location>
        <begin position="414"/>
        <end position="450"/>
    </location>
</feature>
<dbReference type="CDD" id="cd06257">
    <property type="entry name" value="DnaJ"/>
    <property type="match status" value="1"/>
</dbReference>
<dbReference type="InterPro" id="IPR012724">
    <property type="entry name" value="DnaJ"/>
</dbReference>
<dbReference type="GO" id="GO:0009408">
    <property type="term" value="P:response to heat"/>
    <property type="evidence" value="ECO:0007669"/>
    <property type="project" value="InterPro"/>
</dbReference>
<proteinExistence type="inferred from homology"/>
<dbReference type="InterPro" id="IPR018253">
    <property type="entry name" value="DnaJ_domain_CS"/>
</dbReference>
<evidence type="ECO:0000259" key="8">
    <source>
        <dbReference type="PROSITE" id="PS50076"/>
    </source>
</evidence>
<keyword evidence="4 6" id="KW-0862">Zinc</keyword>
<dbReference type="EMBL" id="LT635765">
    <property type="protein sequence ID" value="SGZ52088.1"/>
    <property type="molecule type" value="Genomic_DNA"/>
</dbReference>
<feature type="zinc finger region" description="CR-type" evidence="6">
    <location>
        <begin position="146"/>
        <end position="231"/>
    </location>
</feature>
<dbReference type="SMART" id="SM00271">
    <property type="entry name" value="DnaJ"/>
    <property type="match status" value="1"/>
</dbReference>
<dbReference type="InterPro" id="IPR001623">
    <property type="entry name" value="DnaJ_domain"/>
</dbReference>
<dbReference type="SUPFAM" id="SSF46565">
    <property type="entry name" value="Chaperone J-domain"/>
    <property type="match status" value="1"/>
</dbReference>
<evidence type="ECO:0000313" key="11">
    <source>
        <dbReference type="Proteomes" id="UP000182259"/>
    </source>
</evidence>
<dbReference type="InterPro" id="IPR044713">
    <property type="entry name" value="DNJA1/2-like"/>
</dbReference>
<feature type="domain" description="CR-type" evidence="9">
    <location>
        <begin position="146"/>
        <end position="231"/>
    </location>
</feature>
<feature type="domain" description="J" evidence="8">
    <location>
        <begin position="4"/>
        <end position="71"/>
    </location>
</feature>
<feature type="compositionally biased region" description="Basic and acidic residues" evidence="7">
    <location>
        <begin position="414"/>
        <end position="428"/>
    </location>
</feature>
<dbReference type="InterPro" id="IPR036410">
    <property type="entry name" value="HSP_DnaJ_Cys-rich_dom_sf"/>
</dbReference>
<organism evidence="10 11">
    <name type="scientific">Sungouiella intermedia</name>
    <dbReference type="NCBI Taxonomy" id="45354"/>
    <lineage>
        <taxon>Eukaryota</taxon>
        <taxon>Fungi</taxon>
        <taxon>Dikarya</taxon>
        <taxon>Ascomycota</taxon>
        <taxon>Saccharomycotina</taxon>
        <taxon>Pichiomycetes</taxon>
        <taxon>Metschnikowiaceae</taxon>
        <taxon>Sungouiella</taxon>
    </lineage>
</organism>
<dbReference type="PROSITE" id="PS51188">
    <property type="entry name" value="ZF_CR"/>
    <property type="match status" value="1"/>
</dbReference>
<evidence type="ECO:0000256" key="6">
    <source>
        <dbReference type="PROSITE-ProRule" id="PRU00546"/>
    </source>
</evidence>
<dbReference type="GO" id="GO:0051082">
    <property type="term" value="F:unfolded protein binding"/>
    <property type="evidence" value="ECO:0007669"/>
    <property type="project" value="InterPro"/>
</dbReference>
<keyword evidence="2" id="KW-0677">Repeat</keyword>
<dbReference type="Pfam" id="PF00226">
    <property type="entry name" value="DnaJ"/>
    <property type="match status" value="1"/>
</dbReference>
<dbReference type="SUPFAM" id="SSF49493">
    <property type="entry name" value="HSP40/DnaJ peptide-binding domain"/>
    <property type="match status" value="2"/>
</dbReference>
<evidence type="ECO:0000256" key="5">
    <source>
        <dbReference type="ARBA" id="ARBA00023186"/>
    </source>
</evidence>
<evidence type="ECO:0000256" key="7">
    <source>
        <dbReference type="SAM" id="MobiDB-lite"/>
    </source>
</evidence>
<dbReference type="Pfam" id="PF00684">
    <property type="entry name" value="DnaJ_CXXCXGXG"/>
    <property type="match status" value="1"/>
</dbReference>
<dbReference type="GO" id="GO:0030544">
    <property type="term" value="F:Hsp70 protein binding"/>
    <property type="evidence" value="ECO:0007669"/>
    <property type="project" value="InterPro"/>
</dbReference>
<evidence type="ECO:0000313" key="10">
    <source>
        <dbReference type="EMBL" id="SGZ52088.1"/>
    </source>
</evidence>
<dbReference type="GO" id="GO:0008270">
    <property type="term" value="F:zinc ion binding"/>
    <property type="evidence" value="ECO:0007669"/>
    <property type="project" value="UniProtKB-KW"/>
</dbReference>
<dbReference type="Gene3D" id="1.10.287.110">
    <property type="entry name" value="DnaJ domain"/>
    <property type="match status" value="1"/>
</dbReference>
<keyword evidence="1 6" id="KW-0479">Metal-binding</keyword>
<dbReference type="InterPro" id="IPR008971">
    <property type="entry name" value="HSP40/DnaJ_pept-bd"/>
</dbReference>
<evidence type="ECO:0000259" key="9">
    <source>
        <dbReference type="PROSITE" id="PS51188"/>
    </source>
</evidence>
<protein>
    <submittedName>
        <fullName evidence="10">CIC11C00000003819</fullName>
    </submittedName>
</protein>
<dbReference type="Proteomes" id="UP000182259">
    <property type="component" value="Chromosome II"/>
</dbReference>
<dbReference type="AlphaFoldDB" id="A0A1L0D7Y2"/>
<dbReference type="InterPro" id="IPR036869">
    <property type="entry name" value="J_dom_sf"/>
</dbReference>
<dbReference type="PRINTS" id="PR00625">
    <property type="entry name" value="JDOMAIN"/>
</dbReference>
<dbReference type="FunFam" id="2.60.260.20:FF:000003">
    <property type="entry name" value="DnaJ subfamily A member 2"/>
    <property type="match status" value="1"/>
</dbReference>
<dbReference type="GO" id="GO:0005524">
    <property type="term" value="F:ATP binding"/>
    <property type="evidence" value="ECO:0007669"/>
    <property type="project" value="InterPro"/>
</dbReference>
<accession>A0A1L0D7Y2</accession>
<dbReference type="Pfam" id="PF01556">
    <property type="entry name" value="DnaJ_C"/>
    <property type="match status" value="1"/>
</dbReference>
<dbReference type="Gene3D" id="2.60.260.20">
    <property type="entry name" value="Urease metallochaperone UreE, N-terminal domain"/>
    <property type="match status" value="2"/>
</dbReference>
<evidence type="ECO:0000256" key="1">
    <source>
        <dbReference type="ARBA" id="ARBA00022723"/>
    </source>
</evidence>
<dbReference type="PROSITE" id="PS50076">
    <property type="entry name" value="DNAJ_2"/>
    <property type="match status" value="1"/>
</dbReference>
<dbReference type="GO" id="GO:0006457">
    <property type="term" value="P:protein folding"/>
    <property type="evidence" value="ECO:0007669"/>
    <property type="project" value="InterPro"/>
</dbReference>
<dbReference type="CDD" id="cd10747">
    <property type="entry name" value="DnaJ_C"/>
    <property type="match status" value="1"/>
</dbReference>
<dbReference type="PROSITE" id="PS00636">
    <property type="entry name" value="DNAJ_1"/>
    <property type="match status" value="1"/>
</dbReference>
<dbReference type="InterPro" id="IPR001305">
    <property type="entry name" value="HSP_DnaJ_Cys-rich_dom"/>
</dbReference>